<accession>A0A9D1S394</accession>
<evidence type="ECO:0000313" key="2">
    <source>
        <dbReference type="EMBL" id="HIU45545.1"/>
    </source>
</evidence>
<dbReference type="EMBL" id="DVMV01000038">
    <property type="protein sequence ID" value="HIU45545.1"/>
    <property type="molecule type" value="Genomic_DNA"/>
</dbReference>
<dbReference type="PANTHER" id="PTHR38030">
    <property type="entry name" value="PROTOPORPHYRINOGEN IX DEHYDROGENASE [MENAQUINONE]"/>
    <property type="match status" value="1"/>
</dbReference>
<evidence type="ECO:0000313" key="3">
    <source>
        <dbReference type="Proteomes" id="UP000824070"/>
    </source>
</evidence>
<feature type="domain" description="Flavodoxin" evidence="1">
    <location>
        <begin position="4"/>
        <end position="134"/>
    </location>
</feature>
<dbReference type="Pfam" id="PF12724">
    <property type="entry name" value="Flavodoxin_5"/>
    <property type="match status" value="1"/>
</dbReference>
<organism evidence="2 3">
    <name type="scientific">Candidatus Alloenteromonas pullicola</name>
    <dbReference type="NCBI Taxonomy" id="2840784"/>
    <lineage>
        <taxon>Bacteria</taxon>
        <taxon>Bacillati</taxon>
        <taxon>Bacillota</taxon>
        <taxon>Bacillota incertae sedis</taxon>
        <taxon>Candidatus Alloenteromonas</taxon>
    </lineage>
</organism>
<dbReference type="PANTHER" id="PTHR38030:SF2">
    <property type="entry name" value="PROTOPORPHYRINOGEN IX DEHYDROGENASE [QUINONE]"/>
    <property type="match status" value="1"/>
</dbReference>
<dbReference type="GO" id="GO:0006783">
    <property type="term" value="P:heme biosynthetic process"/>
    <property type="evidence" value="ECO:0007669"/>
    <property type="project" value="TreeGrafter"/>
</dbReference>
<dbReference type="InterPro" id="IPR052200">
    <property type="entry name" value="Protoporphyrinogen_IX_DH"/>
</dbReference>
<name>A0A9D1S394_9FIRM</name>
<reference evidence="2" key="2">
    <citation type="journal article" date="2021" name="PeerJ">
        <title>Extensive microbial diversity within the chicken gut microbiome revealed by metagenomics and culture.</title>
        <authorList>
            <person name="Gilroy R."/>
            <person name="Ravi A."/>
            <person name="Getino M."/>
            <person name="Pursley I."/>
            <person name="Horton D.L."/>
            <person name="Alikhan N.F."/>
            <person name="Baker D."/>
            <person name="Gharbi K."/>
            <person name="Hall N."/>
            <person name="Watson M."/>
            <person name="Adriaenssens E.M."/>
            <person name="Foster-Nyarko E."/>
            <person name="Jarju S."/>
            <person name="Secka A."/>
            <person name="Antonio M."/>
            <person name="Oren A."/>
            <person name="Chaudhuri R.R."/>
            <person name="La Ragione R."/>
            <person name="Hildebrand F."/>
            <person name="Pallen M.J."/>
        </authorList>
    </citation>
    <scope>NUCLEOTIDE SEQUENCE</scope>
    <source>
        <strain evidence="2">ChiGjej1B1-22543</strain>
    </source>
</reference>
<sequence length="179" mass="20522">MRTLILFTSATGSAEKYAKDIATALSGDVFPLKKFKWKTLPDYDLIIYGGWVMGGKIKGVDDFLSHYDEMEGKDVIIFSTGMVIPSKEGRKTLIDTNILDLYHVRYYQLRGSFDMSKLGFIQRSMIKMYFRQIEEDAEANPGYKALLDYVHTPLEYYDQEGVEKIISVAKKIESEKEAK</sequence>
<comment type="caution">
    <text evidence="2">The sequence shown here is derived from an EMBL/GenBank/DDBJ whole genome shotgun (WGS) entry which is preliminary data.</text>
</comment>
<dbReference type="Proteomes" id="UP000824070">
    <property type="component" value="Unassembled WGS sequence"/>
</dbReference>
<gene>
    <name evidence="2" type="ORF">IAC52_04540</name>
</gene>
<dbReference type="SUPFAM" id="SSF52218">
    <property type="entry name" value="Flavoproteins"/>
    <property type="match status" value="1"/>
</dbReference>
<dbReference type="InterPro" id="IPR029039">
    <property type="entry name" value="Flavoprotein-like_sf"/>
</dbReference>
<reference evidence="2" key="1">
    <citation type="submission" date="2020-10" db="EMBL/GenBank/DDBJ databases">
        <authorList>
            <person name="Gilroy R."/>
        </authorList>
    </citation>
    <scope>NUCLEOTIDE SEQUENCE</scope>
    <source>
        <strain evidence="2">ChiGjej1B1-22543</strain>
    </source>
</reference>
<dbReference type="GO" id="GO:0010181">
    <property type="term" value="F:FMN binding"/>
    <property type="evidence" value="ECO:0007669"/>
    <property type="project" value="TreeGrafter"/>
</dbReference>
<dbReference type="InterPro" id="IPR026816">
    <property type="entry name" value="Flavodoxin_dom"/>
</dbReference>
<dbReference type="GO" id="GO:0070819">
    <property type="term" value="F:menaquinone-dependent protoporphyrinogen oxidase activity"/>
    <property type="evidence" value="ECO:0007669"/>
    <property type="project" value="TreeGrafter"/>
</dbReference>
<evidence type="ECO:0000259" key="1">
    <source>
        <dbReference type="Pfam" id="PF12724"/>
    </source>
</evidence>
<dbReference type="AlphaFoldDB" id="A0A9D1S394"/>
<protein>
    <recommendedName>
        <fullName evidence="1">Flavodoxin domain-containing protein</fullName>
    </recommendedName>
</protein>
<dbReference type="Gene3D" id="3.40.50.360">
    <property type="match status" value="1"/>
</dbReference>
<proteinExistence type="predicted"/>